<dbReference type="InterPro" id="IPR013783">
    <property type="entry name" value="Ig-like_fold"/>
</dbReference>
<feature type="chain" id="PRO_5046849724" description="Pili assembly chaperone N-terminal domain-containing protein" evidence="1">
    <location>
        <begin position="24"/>
        <end position="240"/>
    </location>
</feature>
<gene>
    <name evidence="3" type="ORF">GCM10007350_07350</name>
</gene>
<proteinExistence type="predicted"/>
<dbReference type="SUPFAM" id="SSF49354">
    <property type="entry name" value="PapD-like"/>
    <property type="match status" value="1"/>
</dbReference>
<protein>
    <recommendedName>
        <fullName evidence="2">Pili assembly chaperone N-terminal domain-containing protein</fullName>
    </recommendedName>
</protein>
<dbReference type="Gene3D" id="2.60.40.10">
    <property type="entry name" value="Immunoglobulins"/>
    <property type="match status" value="1"/>
</dbReference>
<comment type="caution">
    <text evidence="3">The sequence shown here is derived from an EMBL/GenBank/DDBJ whole genome shotgun (WGS) entry which is preliminary data.</text>
</comment>
<dbReference type="InterPro" id="IPR008962">
    <property type="entry name" value="PapD-like_sf"/>
</dbReference>
<feature type="domain" description="Pili assembly chaperone N-terminal" evidence="2">
    <location>
        <begin position="26"/>
        <end position="145"/>
    </location>
</feature>
<dbReference type="Proteomes" id="UP000604737">
    <property type="component" value="Unassembled WGS sequence"/>
</dbReference>
<dbReference type="PANTHER" id="PTHR30251:SF4">
    <property type="entry name" value="SLR1668 PROTEIN"/>
    <property type="match status" value="1"/>
</dbReference>
<dbReference type="EMBL" id="BMYO01000002">
    <property type="protein sequence ID" value="GHD58062.1"/>
    <property type="molecule type" value="Genomic_DNA"/>
</dbReference>
<dbReference type="InterPro" id="IPR050643">
    <property type="entry name" value="Periplasmic_pilus_chap"/>
</dbReference>
<dbReference type="InterPro" id="IPR016147">
    <property type="entry name" value="Pili_assmbl_chaperone_N"/>
</dbReference>
<evidence type="ECO:0000313" key="4">
    <source>
        <dbReference type="Proteomes" id="UP000604737"/>
    </source>
</evidence>
<organism evidence="3 4">
    <name type="scientific">Jeongeupia chitinilytica</name>
    <dbReference type="NCBI Taxonomy" id="1041641"/>
    <lineage>
        <taxon>Bacteria</taxon>
        <taxon>Pseudomonadati</taxon>
        <taxon>Pseudomonadota</taxon>
        <taxon>Betaproteobacteria</taxon>
        <taxon>Neisseriales</taxon>
        <taxon>Chitinibacteraceae</taxon>
        <taxon>Jeongeupia</taxon>
    </lineage>
</organism>
<dbReference type="Pfam" id="PF00345">
    <property type="entry name" value="PapD_N"/>
    <property type="match status" value="1"/>
</dbReference>
<sequence length="240" mass="25820">MNLITKIKAGFAGLLFFTATVQAAGFGVSPVRVDFSPQDRASAITVTNNGDAILRVAVSLKAWQQDAAGKDQYTPSDALVYFPRQLELAPGSSKVIRLGPKGERGAQEQAFRLYVSEQPVAGANRQGQVAMLVSFGVPVFVQPQQPAPSARVTPGVAKGRLDVRVENDGNMTLKIKQATFSDGTSVDRFDNWYLLPGVAHDYGFQLPEALCRQPKPVLTLVFDRKTLAVPLSLTAGDCKA</sequence>
<keyword evidence="4" id="KW-1185">Reference proteome</keyword>
<dbReference type="PANTHER" id="PTHR30251">
    <property type="entry name" value="PILUS ASSEMBLY CHAPERONE"/>
    <property type="match status" value="1"/>
</dbReference>
<evidence type="ECO:0000313" key="3">
    <source>
        <dbReference type="EMBL" id="GHD58062.1"/>
    </source>
</evidence>
<accession>A0ABQ3GW88</accession>
<reference evidence="4" key="1">
    <citation type="journal article" date="2019" name="Int. J. Syst. Evol. Microbiol.">
        <title>The Global Catalogue of Microorganisms (GCM) 10K type strain sequencing project: providing services to taxonomists for standard genome sequencing and annotation.</title>
        <authorList>
            <consortium name="The Broad Institute Genomics Platform"/>
            <consortium name="The Broad Institute Genome Sequencing Center for Infectious Disease"/>
            <person name="Wu L."/>
            <person name="Ma J."/>
        </authorList>
    </citation>
    <scope>NUCLEOTIDE SEQUENCE [LARGE SCALE GENOMIC DNA]</scope>
    <source>
        <strain evidence="4">KCTC 23701</strain>
    </source>
</reference>
<evidence type="ECO:0000256" key="1">
    <source>
        <dbReference type="SAM" id="SignalP"/>
    </source>
</evidence>
<evidence type="ECO:0000259" key="2">
    <source>
        <dbReference type="Pfam" id="PF00345"/>
    </source>
</evidence>
<dbReference type="RefSeq" id="WP_189458812.1">
    <property type="nucleotide sequence ID" value="NZ_BMYO01000002.1"/>
</dbReference>
<feature type="signal peptide" evidence="1">
    <location>
        <begin position="1"/>
        <end position="23"/>
    </location>
</feature>
<name>A0ABQ3GW88_9NEIS</name>
<keyword evidence="1" id="KW-0732">Signal</keyword>